<keyword evidence="2" id="KW-1185">Reference proteome</keyword>
<sequence length="805" mass="89563">MNNSGTIMSNLLHLNFDNNNFFSVDDMMRSMAAFPSLRLLSLKGSFLEEGKLFANEVPNLPYLEVLILSNNNFNGTLPMEALASFHRLEVLDLSSNFVGSIPSKIKSLSSLKVISLAYNNLNGSLPHYGRFSKTKMLHTSVTLWLIELKNLHELDLSGNNFVGNLPKCFNMQSSLKFFDISSNQFTGILPPSLIANLTSLEYVDFSHNKFEGMFSMSSFSNHTKLEVVAFINENDEFEVETEEPIGWTPMFQLEVLVLPNCKINKPKGSVIPSFLLHQHKLKKLVMNLNTRLLDMSGNHIIDGVIPSSVGDLGKLGTLDLSHNELSGEVPSALFTNLPYLGIIKLSNNSLHGDVLSGNLSSGYLYSLHLDSNRFTGKIGNKKNKLSTLPNLGLLDISNNLFTGLIPDWISNKSYLSELVIRNNSFGGRFPCGTNSFSFLDISQNHFTGSIPSCLNVRGLKHLHLGANKFTGSIPNSFCNLTKVLTLDIGKNYLSGTIPEFIGELSNLRILLLGKNNFSGFIPKQLCQLTNASLIDLSNNIFSGSIPSCLHNITGPSYQAFMQGSAPPAYYMLPSYIYKGVQDKYFSIEGKFMNAIQDEATFTTKTQSLSYKGEVLNIMSGLDLSCNKLSGHIPKELGLLSQIRALNLSFNLLTGTIPVNFSNLANIESLDLSFNSLTGSVPSELIKLNSLSFFNVSYNNLSGRLPEMVAQFSTFTKESYEGNPLLCGPPLENDCRKESRMTHPSNEEGTDEKWYDIDMASFYGSCGSTWFVFMLGFVALGYVNSYWMRRWLDFVEECMYACYYFF</sequence>
<comment type="caution">
    <text evidence="1">The sequence shown here is derived from an EMBL/GenBank/DDBJ whole genome shotgun (WGS) entry which is preliminary data.</text>
</comment>
<dbReference type="EMBL" id="CM042033">
    <property type="protein sequence ID" value="KAI3773448.1"/>
    <property type="molecule type" value="Genomic_DNA"/>
</dbReference>
<reference evidence="2" key="1">
    <citation type="journal article" date="2022" name="Mol. Ecol. Resour.">
        <title>The genomes of chicory, endive, great burdock and yacon provide insights into Asteraceae palaeo-polyploidization history and plant inulin production.</title>
        <authorList>
            <person name="Fan W."/>
            <person name="Wang S."/>
            <person name="Wang H."/>
            <person name="Wang A."/>
            <person name="Jiang F."/>
            <person name="Liu H."/>
            <person name="Zhao H."/>
            <person name="Xu D."/>
            <person name="Zhang Y."/>
        </authorList>
    </citation>
    <scope>NUCLEOTIDE SEQUENCE [LARGE SCALE GENOMIC DNA]</scope>
    <source>
        <strain evidence="2">cv. Yunnan</strain>
    </source>
</reference>
<name>A0ACB9FRL2_9ASTR</name>
<gene>
    <name evidence="1" type="ORF">L1987_47977</name>
</gene>
<dbReference type="Proteomes" id="UP001056120">
    <property type="component" value="Linkage Group LG16"/>
</dbReference>
<evidence type="ECO:0000313" key="1">
    <source>
        <dbReference type="EMBL" id="KAI3773448.1"/>
    </source>
</evidence>
<evidence type="ECO:0000313" key="2">
    <source>
        <dbReference type="Proteomes" id="UP001056120"/>
    </source>
</evidence>
<reference evidence="1 2" key="2">
    <citation type="journal article" date="2022" name="Mol. Ecol. Resour.">
        <title>The genomes of chicory, endive, great burdock and yacon provide insights into Asteraceae paleo-polyploidization history and plant inulin production.</title>
        <authorList>
            <person name="Fan W."/>
            <person name="Wang S."/>
            <person name="Wang H."/>
            <person name="Wang A."/>
            <person name="Jiang F."/>
            <person name="Liu H."/>
            <person name="Zhao H."/>
            <person name="Xu D."/>
            <person name="Zhang Y."/>
        </authorList>
    </citation>
    <scope>NUCLEOTIDE SEQUENCE [LARGE SCALE GENOMIC DNA]</scope>
    <source>
        <strain evidence="2">cv. Yunnan</strain>
        <tissue evidence="1">Leaves</tissue>
    </source>
</reference>
<protein>
    <submittedName>
        <fullName evidence="1">Uncharacterized protein</fullName>
    </submittedName>
</protein>
<accession>A0ACB9FRL2</accession>
<proteinExistence type="predicted"/>
<organism evidence="1 2">
    <name type="scientific">Smallanthus sonchifolius</name>
    <dbReference type="NCBI Taxonomy" id="185202"/>
    <lineage>
        <taxon>Eukaryota</taxon>
        <taxon>Viridiplantae</taxon>
        <taxon>Streptophyta</taxon>
        <taxon>Embryophyta</taxon>
        <taxon>Tracheophyta</taxon>
        <taxon>Spermatophyta</taxon>
        <taxon>Magnoliopsida</taxon>
        <taxon>eudicotyledons</taxon>
        <taxon>Gunneridae</taxon>
        <taxon>Pentapetalae</taxon>
        <taxon>asterids</taxon>
        <taxon>campanulids</taxon>
        <taxon>Asterales</taxon>
        <taxon>Asteraceae</taxon>
        <taxon>Asteroideae</taxon>
        <taxon>Heliantheae alliance</taxon>
        <taxon>Millerieae</taxon>
        <taxon>Smallanthus</taxon>
    </lineage>
</organism>